<evidence type="ECO:0000313" key="4">
    <source>
        <dbReference type="Proteomes" id="UP000298180"/>
    </source>
</evidence>
<feature type="domain" description="NYN" evidence="2">
    <location>
        <begin position="33"/>
        <end position="149"/>
    </location>
</feature>
<sequence length="285" mass="29237">MGSAKRSSSRCAPAKCCGGKRPDAVSPNARPAAALLIDADNLSPEVAEKAIADLAKRGLMVSVLRAYGSPETLAAAREVLQKHAARVVVNQGKGTTDAALVVDAMDLLHSNGLPDIVAIGSSDGDFAPLAVRLRESGRHVLCYAQGHKADLGVLQRVYAEVIPLAPGKAARAAPAPAPAPAAAPAATSAARKSGRKTTSAAGRKAAAAPAEAPDIASSVWSLLEEIPGFADGEAVELNAVVKKLRDAKAMTRSATAPSFFKKLGLPVELMPARAPNKLRRLDAVA</sequence>
<dbReference type="PANTHER" id="PTHR35811:SF1">
    <property type="entry name" value="HTH OST-TYPE DOMAIN-CONTAINING PROTEIN"/>
    <property type="match status" value="1"/>
</dbReference>
<dbReference type="Gene3D" id="3.40.50.1010">
    <property type="entry name" value="5'-nuclease"/>
    <property type="match status" value="1"/>
</dbReference>
<comment type="caution">
    <text evidence="3">The sequence shown here is derived from an EMBL/GenBank/DDBJ whole genome shotgun (WGS) entry which is preliminary data.</text>
</comment>
<dbReference type="AlphaFoldDB" id="A0A4Z0C163"/>
<evidence type="ECO:0000256" key="1">
    <source>
        <dbReference type="SAM" id="MobiDB-lite"/>
    </source>
</evidence>
<evidence type="ECO:0000259" key="2">
    <source>
        <dbReference type="Pfam" id="PF01936"/>
    </source>
</evidence>
<proteinExistence type="predicted"/>
<organism evidence="3 4">
    <name type="scientific">Ramlibacter henchirensis</name>
    <dbReference type="NCBI Taxonomy" id="204072"/>
    <lineage>
        <taxon>Bacteria</taxon>
        <taxon>Pseudomonadati</taxon>
        <taxon>Pseudomonadota</taxon>
        <taxon>Betaproteobacteria</taxon>
        <taxon>Burkholderiales</taxon>
        <taxon>Comamonadaceae</taxon>
        <taxon>Ramlibacter</taxon>
    </lineage>
</organism>
<feature type="region of interest" description="Disordered" evidence="1">
    <location>
        <begin position="172"/>
        <end position="207"/>
    </location>
</feature>
<reference evidence="3 4" key="1">
    <citation type="submission" date="2019-03" db="EMBL/GenBank/DDBJ databases">
        <title>Ramlibacter henchirensis DSM 14656, whole genome shotgun sequence.</title>
        <authorList>
            <person name="Zhang X."/>
            <person name="Feng G."/>
            <person name="Zhu H."/>
        </authorList>
    </citation>
    <scope>NUCLEOTIDE SEQUENCE [LARGE SCALE GENOMIC DNA]</scope>
    <source>
        <strain evidence="3 4">DSM 14656</strain>
    </source>
</reference>
<dbReference type="Pfam" id="PF01936">
    <property type="entry name" value="NYN"/>
    <property type="match status" value="1"/>
</dbReference>
<evidence type="ECO:0000313" key="3">
    <source>
        <dbReference type="EMBL" id="TFZ05263.1"/>
    </source>
</evidence>
<protein>
    <submittedName>
        <fullName evidence="3">NYN domain-containing protein</fullName>
    </submittedName>
</protein>
<accession>A0A4Z0C163</accession>
<dbReference type="GO" id="GO:0004540">
    <property type="term" value="F:RNA nuclease activity"/>
    <property type="evidence" value="ECO:0007669"/>
    <property type="project" value="InterPro"/>
</dbReference>
<name>A0A4Z0C163_9BURK</name>
<keyword evidence="4" id="KW-1185">Reference proteome</keyword>
<dbReference type="InterPro" id="IPR021139">
    <property type="entry name" value="NYN"/>
</dbReference>
<dbReference type="OrthoDB" id="9783963at2"/>
<feature type="region of interest" description="Disordered" evidence="1">
    <location>
        <begin position="1"/>
        <end position="25"/>
    </location>
</feature>
<dbReference type="Proteomes" id="UP000298180">
    <property type="component" value="Unassembled WGS sequence"/>
</dbReference>
<gene>
    <name evidence="3" type="ORF">EZ313_00880</name>
</gene>
<dbReference type="CDD" id="cd11297">
    <property type="entry name" value="PIN_LabA-like_N_1"/>
    <property type="match status" value="1"/>
</dbReference>
<dbReference type="PANTHER" id="PTHR35811">
    <property type="entry name" value="SLR1870 PROTEIN"/>
    <property type="match status" value="1"/>
</dbReference>
<feature type="compositionally biased region" description="Polar residues" evidence="1">
    <location>
        <begin position="1"/>
        <end position="10"/>
    </location>
</feature>
<dbReference type="EMBL" id="SMLM01000001">
    <property type="protein sequence ID" value="TFZ05263.1"/>
    <property type="molecule type" value="Genomic_DNA"/>
</dbReference>